<proteinExistence type="predicted"/>
<dbReference type="EMBL" id="KN838846">
    <property type="protein sequence ID" value="KIJ93396.1"/>
    <property type="molecule type" value="Genomic_DNA"/>
</dbReference>
<keyword evidence="2" id="KW-1185">Reference proteome</keyword>
<dbReference type="STRING" id="1095629.A0A0C9X702"/>
<evidence type="ECO:0000313" key="1">
    <source>
        <dbReference type="EMBL" id="KIJ93396.1"/>
    </source>
</evidence>
<reference evidence="2" key="2">
    <citation type="submission" date="2015-01" db="EMBL/GenBank/DDBJ databases">
        <title>Evolutionary Origins and Diversification of the Mycorrhizal Mutualists.</title>
        <authorList>
            <consortium name="DOE Joint Genome Institute"/>
            <consortium name="Mycorrhizal Genomics Consortium"/>
            <person name="Kohler A."/>
            <person name="Kuo A."/>
            <person name="Nagy L.G."/>
            <person name="Floudas D."/>
            <person name="Copeland A."/>
            <person name="Barry K.W."/>
            <person name="Cichocki N."/>
            <person name="Veneault-Fourrey C."/>
            <person name="LaButti K."/>
            <person name="Lindquist E.A."/>
            <person name="Lipzen A."/>
            <person name="Lundell T."/>
            <person name="Morin E."/>
            <person name="Murat C."/>
            <person name="Riley R."/>
            <person name="Ohm R."/>
            <person name="Sun H."/>
            <person name="Tunlid A."/>
            <person name="Henrissat B."/>
            <person name="Grigoriev I.V."/>
            <person name="Hibbett D.S."/>
            <person name="Martin F."/>
        </authorList>
    </citation>
    <scope>NUCLEOTIDE SEQUENCE [LARGE SCALE GENOMIC DNA]</scope>
    <source>
        <strain evidence="2">LaAM-08-1</strain>
    </source>
</reference>
<organism evidence="1 2">
    <name type="scientific">Laccaria amethystina LaAM-08-1</name>
    <dbReference type="NCBI Taxonomy" id="1095629"/>
    <lineage>
        <taxon>Eukaryota</taxon>
        <taxon>Fungi</taxon>
        <taxon>Dikarya</taxon>
        <taxon>Basidiomycota</taxon>
        <taxon>Agaricomycotina</taxon>
        <taxon>Agaricomycetes</taxon>
        <taxon>Agaricomycetidae</taxon>
        <taxon>Agaricales</taxon>
        <taxon>Agaricineae</taxon>
        <taxon>Hydnangiaceae</taxon>
        <taxon>Laccaria</taxon>
    </lineage>
</organism>
<dbReference type="Proteomes" id="UP000054477">
    <property type="component" value="Unassembled WGS sequence"/>
</dbReference>
<name>A0A0C9X702_9AGAR</name>
<accession>A0A0C9X702</accession>
<gene>
    <name evidence="1" type="ORF">K443DRAFT_125616</name>
</gene>
<protein>
    <submittedName>
        <fullName evidence="1">Uncharacterized protein</fullName>
    </submittedName>
</protein>
<reference evidence="1 2" key="1">
    <citation type="submission" date="2014-04" db="EMBL/GenBank/DDBJ databases">
        <authorList>
            <consortium name="DOE Joint Genome Institute"/>
            <person name="Kuo A."/>
            <person name="Kohler A."/>
            <person name="Nagy L.G."/>
            <person name="Floudas D."/>
            <person name="Copeland A."/>
            <person name="Barry K.W."/>
            <person name="Cichocki N."/>
            <person name="Veneault-Fourrey C."/>
            <person name="LaButti K."/>
            <person name="Lindquist E.A."/>
            <person name="Lipzen A."/>
            <person name="Lundell T."/>
            <person name="Morin E."/>
            <person name="Murat C."/>
            <person name="Sun H."/>
            <person name="Tunlid A."/>
            <person name="Henrissat B."/>
            <person name="Grigoriev I.V."/>
            <person name="Hibbett D.S."/>
            <person name="Martin F."/>
            <person name="Nordberg H.P."/>
            <person name="Cantor M.N."/>
            <person name="Hua S.X."/>
        </authorList>
    </citation>
    <scope>NUCLEOTIDE SEQUENCE [LARGE SCALE GENOMIC DNA]</scope>
    <source>
        <strain evidence="1 2">LaAM-08-1</strain>
    </source>
</reference>
<dbReference type="HOGENOM" id="CLU_1845418_0_0_1"/>
<evidence type="ECO:0000313" key="2">
    <source>
        <dbReference type="Proteomes" id="UP000054477"/>
    </source>
</evidence>
<dbReference type="AlphaFoldDB" id="A0A0C9X702"/>
<sequence>MAILPRRINPNETIAPQAPHPDILVVTTHLVTRVVVPALSTLPAIAVEVASATCKLLVAIAINASPPTPPPMTTNLANASSAGMSAVIVAIPPLRLLKKHIPACLKEGDLIAGRVQTAMTIVHHACVCHQSGRDRRHPL</sequence>